<dbReference type="InterPro" id="IPR028015">
    <property type="entry name" value="CCDC84-like"/>
</dbReference>
<evidence type="ECO:0000313" key="1">
    <source>
        <dbReference type="EMBL" id="KAF6149460.1"/>
    </source>
</evidence>
<dbReference type="AlphaFoldDB" id="A0A7J7M3R4"/>
<dbReference type="OrthoDB" id="1892805at2759"/>
<dbReference type="Proteomes" id="UP000541444">
    <property type="component" value="Unassembled WGS sequence"/>
</dbReference>
<accession>A0A7J7M3R4</accession>
<dbReference type="Pfam" id="PF14968">
    <property type="entry name" value="CCDC84"/>
    <property type="match status" value="1"/>
</dbReference>
<dbReference type="PANTHER" id="PTHR31198:SF1">
    <property type="entry name" value="CENTROSOMAL AT-AC SPLICING FACTOR"/>
    <property type="match status" value="1"/>
</dbReference>
<organism evidence="1 2">
    <name type="scientific">Kingdonia uniflora</name>
    <dbReference type="NCBI Taxonomy" id="39325"/>
    <lineage>
        <taxon>Eukaryota</taxon>
        <taxon>Viridiplantae</taxon>
        <taxon>Streptophyta</taxon>
        <taxon>Embryophyta</taxon>
        <taxon>Tracheophyta</taxon>
        <taxon>Spermatophyta</taxon>
        <taxon>Magnoliopsida</taxon>
        <taxon>Ranunculales</taxon>
        <taxon>Circaeasteraceae</taxon>
        <taxon>Kingdonia</taxon>
    </lineage>
</organism>
<dbReference type="EMBL" id="JACGCM010001796">
    <property type="protein sequence ID" value="KAF6149460.1"/>
    <property type="molecule type" value="Genomic_DNA"/>
</dbReference>
<name>A0A7J7M3R4_9MAGN</name>
<evidence type="ECO:0000313" key="2">
    <source>
        <dbReference type="Proteomes" id="UP000541444"/>
    </source>
</evidence>
<dbReference type="PANTHER" id="PTHR31198">
    <property type="entry name" value="COILED-COIL DOMAIN-CONTAINING PROTEIN 84"/>
    <property type="match status" value="1"/>
</dbReference>
<comment type="caution">
    <text evidence="1">The sequence shown here is derived from an EMBL/GenBank/DDBJ whole genome shotgun (WGS) entry which is preliminary data.</text>
</comment>
<keyword evidence="2" id="KW-1185">Reference proteome</keyword>
<sequence length="146" mass="16563">MENERERDEGGDCKIEGIHWAFTSVDGEDEKKDAEEVGGYMSNEEDEIGLVLLDLVYVSPLVPEVPKENVHSGALPRWLETIDDFQPNIHANSSKKSGKSQKLNPNWVGAAWAEKRKTELEMEMEMEKREEIVANNCDADWLPNFG</sequence>
<gene>
    <name evidence="1" type="ORF">GIB67_016998</name>
</gene>
<protein>
    <submittedName>
        <fullName evidence="1">Uncharacterized protein</fullName>
    </submittedName>
</protein>
<proteinExistence type="predicted"/>
<reference evidence="1 2" key="1">
    <citation type="journal article" date="2020" name="IScience">
        <title>Genome Sequencing of the Endangered Kingdonia uniflora (Circaeasteraceae, Ranunculales) Reveals Potential Mechanisms of Evolutionary Specialization.</title>
        <authorList>
            <person name="Sun Y."/>
            <person name="Deng T."/>
            <person name="Zhang A."/>
            <person name="Moore M.J."/>
            <person name="Landis J.B."/>
            <person name="Lin N."/>
            <person name="Zhang H."/>
            <person name="Zhang X."/>
            <person name="Huang J."/>
            <person name="Zhang X."/>
            <person name="Sun H."/>
            <person name="Wang H."/>
        </authorList>
    </citation>
    <scope>NUCLEOTIDE SEQUENCE [LARGE SCALE GENOMIC DNA]</scope>
    <source>
        <strain evidence="1">TB1705</strain>
        <tissue evidence="1">Leaf</tissue>
    </source>
</reference>